<organism evidence="1 2">
    <name type="scientific">Klebsiella phage vB_KleM_RaK2</name>
    <dbReference type="NCBI Taxonomy" id="1147094"/>
    <lineage>
        <taxon>Viruses</taxon>
        <taxon>Duplodnaviria</taxon>
        <taxon>Heunggongvirae</taxon>
        <taxon>Uroviricota</taxon>
        <taxon>Caudoviricetes</taxon>
        <taxon>Alcyoneusvirus</taxon>
        <taxon>Alcyoneusvirus RaK2</taxon>
    </lineage>
</organism>
<dbReference type="Proteomes" id="UP000007524">
    <property type="component" value="Segment"/>
</dbReference>
<name>H6X4L4_9CAUD</name>
<sequence>MKKISDLVYYEIFYKYFDRFTNTILDKPYRKYEIELLAFIGTDQQQQCQDDYILSLIRYMRFYQNDEEY</sequence>
<reference evidence="1 2" key="1">
    <citation type="journal article" date="2012" name="J. Virol.">
        <title>Genome of Klebsiella sp.-Infecting Bacteriophage vB_KleM_RaK2.</title>
        <authorList>
            <person name="Simoliunas E."/>
            <person name="Kaliniene L."/>
            <person name="Truncaite L."/>
            <person name="Klausa V."/>
            <person name="Zajanckauskaite A."/>
            <person name="Meskys R."/>
        </authorList>
    </citation>
    <scope>NUCLEOTIDE SEQUENCE [LARGE SCALE GENOMIC DNA]</scope>
</reference>
<keyword evidence="2" id="KW-1185">Reference proteome</keyword>
<protein>
    <submittedName>
        <fullName evidence="1">Uncharacterized protein</fullName>
    </submittedName>
</protein>
<proteinExistence type="predicted"/>
<gene>
    <name evidence="1" type="ORF">RaK2_00407</name>
</gene>
<dbReference type="EMBL" id="JQ513383">
    <property type="protein sequence ID" value="AFA44680.1"/>
    <property type="molecule type" value="Genomic_DNA"/>
</dbReference>
<dbReference type="GeneID" id="14012995"/>
<evidence type="ECO:0000313" key="2">
    <source>
        <dbReference type="Proteomes" id="UP000007524"/>
    </source>
</evidence>
<dbReference type="RefSeq" id="YP_007007562.1">
    <property type="nucleotide sequence ID" value="NC_019526.1"/>
</dbReference>
<evidence type="ECO:0000313" key="1">
    <source>
        <dbReference type="EMBL" id="AFA44680.1"/>
    </source>
</evidence>
<accession>H6X4L4</accession>
<dbReference type="KEGG" id="vg:14012995"/>